<dbReference type="GO" id="GO:0009523">
    <property type="term" value="C:photosystem II"/>
    <property type="evidence" value="ECO:0007669"/>
    <property type="project" value="UniProtKB-KW"/>
</dbReference>
<keyword evidence="2" id="KW-0604">Photosystem II</keyword>
<dbReference type="Gene3D" id="2.130.10.10">
    <property type="entry name" value="YVTN repeat-like/Quinoprotein amine dehydrogenase"/>
    <property type="match status" value="3"/>
</dbReference>
<evidence type="ECO:0000256" key="2">
    <source>
        <dbReference type="ARBA" id="ARBA00023276"/>
    </source>
</evidence>
<evidence type="ECO:0000259" key="3">
    <source>
        <dbReference type="Pfam" id="PF14870"/>
    </source>
</evidence>
<proteinExistence type="predicted"/>
<reference evidence="4" key="1">
    <citation type="journal article" date="2020" name="mSystems">
        <title>Genome- and Community-Level Interaction Insights into Carbon Utilization and Element Cycling Functions of Hydrothermarchaeota in Hydrothermal Sediment.</title>
        <authorList>
            <person name="Zhou Z."/>
            <person name="Liu Y."/>
            <person name="Xu W."/>
            <person name="Pan J."/>
            <person name="Luo Z.H."/>
            <person name="Li M."/>
        </authorList>
    </citation>
    <scope>NUCLEOTIDE SEQUENCE [LARGE SCALE GENOMIC DNA]</scope>
    <source>
        <strain evidence="4">SpSt-258</strain>
    </source>
</reference>
<dbReference type="AlphaFoldDB" id="A0A7V0Z502"/>
<evidence type="ECO:0000313" key="4">
    <source>
        <dbReference type="EMBL" id="HDY58654.1"/>
    </source>
</evidence>
<organism evidence="4">
    <name type="scientific">candidate division WOR-3 bacterium</name>
    <dbReference type="NCBI Taxonomy" id="2052148"/>
    <lineage>
        <taxon>Bacteria</taxon>
        <taxon>Bacteria division WOR-3</taxon>
    </lineage>
</organism>
<sequence length="507" mass="54819">MIIKTTNGGSSWQMLAGGGAYERYHGLYFIDNQTGYVAGYDQTNGLTIRKTTNGGISWSHYPVNHWYYYAMKVGIDFVNQNTGYAVGYKYLGNSGQVFILKTTNAGSNWNTLLPVSGQLPDYNFMDMDLKFLVSHQIGYIVGGLGKIAKTTDGGTTWNFLNKGTEANFYAIDFPETDQIGYAVGDSGYILKTTDSGTNWVRQFTGSGLSFYDVDFINNQFGFAVGARGVCFKTTNGGATWIPKNSNTTENLCAVKVIDAQVAYIGGGTGAISGGVSGVILKTTNGGDAWISQTIPNNSPERSIQDLFFFNADTGYAVSGAAPTYGGGVGLIYKTTNGGQTWSINYSPSMIANFYAIDFPENSQVGYVAGIMGSSGQYKVIKTTNGGVSWTPQGVEGPDGIANVTSMSFANNLVGYIGYRSGGYHIMRKTTNGGANWFVMNTTTWHHYYDIEVINENIVYTVGTGGMIRKTTNGGSVWIAEEKKDERFEVENSNGSLVVFRIHSGITL</sequence>
<feature type="domain" description="Photosynthesis system II assembly factor Ycf48/Hcf136-like" evidence="3">
    <location>
        <begin position="210"/>
        <end position="342"/>
    </location>
</feature>
<dbReference type="EMBL" id="DSKY01000010">
    <property type="protein sequence ID" value="HDY58654.1"/>
    <property type="molecule type" value="Genomic_DNA"/>
</dbReference>
<dbReference type="PANTHER" id="PTHR47199">
    <property type="entry name" value="PHOTOSYSTEM II STABILITY/ASSEMBLY FACTOR HCF136, CHLOROPLASTIC"/>
    <property type="match status" value="1"/>
</dbReference>
<evidence type="ECO:0000256" key="1">
    <source>
        <dbReference type="ARBA" id="ARBA00022531"/>
    </source>
</evidence>
<keyword evidence="1" id="KW-0602">Photosynthesis</keyword>
<name>A0A7V0Z502_UNCW3</name>
<dbReference type="PANTHER" id="PTHR47199:SF2">
    <property type="entry name" value="PHOTOSYSTEM II STABILITY_ASSEMBLY FACTOR HCF136, CHLOROPLASTIC"/>
    <property type="match status" value="1"/>
</dbReference>
<comment type="caution">
    <text evidence="4">The sequence shown here is derived from an EMBL/GenBank/DDBJ whole genome shotgun (WGS) entry which is preliminary data.</text>
</comment>
<gene>
    <name evidence="4" type="ORF">ENP86_03770</name>
</gene>
<dbReference type="GO" id="GO:0015979">
    <property type="term" value="P:photosynthesis"/>
    <property type="evidence" value="ECO:0007669"/>
    <property type="project" value="UniProtKB-KW"/>
</dbReference>
<accession>A0A7V0Z502</accession>
<dbReference type="InterPro" id="IPR015943">
    <property type="entry name" value="WD40/YVTN_repeat-like_dom_sf"/>
</dbReference>
<dbReference type="InterPro" id="IPR028203">
    <property type="entry name" value="PSII_CF48-like_dom"/>
</dbReference>
<dbReference type="SUPFAM" id="SSF110296">
    <property type="entry name" value="Oligoxyloglucan reducing end-specific cellobiohydrolase"/>
    <property type="match status" value="2"/>
</dbReference>
<feature type="domain" description="Photosynthesis system II assembly factor Ycf48/Hcf136-like" evidence="3">
    <location>
        <begin position="127"/>
        <end position="201"/>
    </location>
</feature>
<dbReference type="Pfam" id="PF14870">
    <property type="entry name" value="PSII_BNR"/>
    <property type="match status" value="2"/>
</dbReference>
<protein>
    <recommendedName>
        <fullName evidence="3">Photosynthesis system II assembly factor Ycf48/Hcf136-like domain-containing protein</fullName>
    </recommendedName>
</protein>